<protein>
    <recommendedName>
        <fullName evidence="11 12">ATP synthase subunit a</fullName>
    </recommendedName>
    <alternativeName>
        <fullName evidence="11">ATP synthase F0 sector subunit a</fullName>
    </alternativeName>
    <alternativeName>
        <fullName evidence="11">F-ATPase subunit 6</fullName>
    </alternativeName>
</protein>
<evidence type="ECO:0000256" key="10">
    <source>
        <dbReference type="ARBA" id="ARBA00023310"/>
    </source>
</evidence>
<dbReference type="PANTHER" id="PTHR42823">
    <property type="entry name" value="ATP SYNTHASE SUBUNIT A, CHLOROPLASTIC"/>
    <property type="match status" value="1"/>
</dbReference>
<dbReference type="GO" id="GO:0005886">
    <property type="term" value="C:plasma membrane"/>
    <property type="evidence" value="ECO:0007669"/>
    <property type="project" value="UniProtKB-SubCell"/>
</dbReference>
<evidence type="ECO:0000256" key="1">
    <source>
        <dbReference type="ARBA" id="ARBA00004141"/>
    </source>
</evidence>
<keyword evidence="4 11" id="KW-0138">CF(0)</keyword>
<evidence type="ECO:0000256" key="2">
    <source>
        <dbReference type="ARBA" id="ARBA00006810"/>
    </source>
</evidence>
<keyword evidence="3 11" id="KW-0813">Transport</keyword>
<feature type="transmembrane region" description="Helical" evidence="11">
    <location>
        <begin position="30"/>
        <end position="51"/>
    </location>
</feature>
<dbReference type="AlphaFoldDB" id="A0A3D9I839"/>
<feature type="transmembrane region" description="Helical" evidence="11">
    <location>
        <begin position="207"/>
        <end position="229"/>
    </location>
</feature>
<dbReference type="GO" id="GO:0045259">
    <property type="term" value="C:proton-transporting ATP synthase complex"/>
    <property type="evidence" value="ECO:0007669"/>
    <property type="project" value="UniProtKB-KW"/>
</dbReference>
<keyword evidence="6 11" id="KW-0375">Hydrogen ion transport</keyword>
<dbReference type="Gene3D" id="1.20.120.220">
    <property type="entry name" value="ATP synthase, F0 complex, subunit A"/>
    <property type="match status" value="1"/>
</dbReference>
<dbReference type="PANTHER" id="PTHR42823:SF3">
    <property type="entry name" value="ATP SYNTHASE SUBUNIT A, CHLOROPLASTIC"/>
    <property type="match status" value="1"/>
</dbReference>
<comment type="function">
    <text evidence="11 12">Key component of the proton channel; it plays a direct role in the translocation of protons across the membrane.</text>
</comment>
<dbReference type="Proteomes" id="UP000256869">
    <property type="component" value="Unassembled WGS sequence"/>
</dbReference>
<evidence type="ECO:0000313" key="14">
    <source>
        <dbReference type="Proteomes" id="UP000256869"/>
    </source>
</evidence>
<evidence type="ECO:0000256" key="5">
    <source>
        <dbReference type="ARBA" id="ARBA00022692"/>
    </source>
</evidence>
<dbReference type="Pfam" id="PF00119">
    <property type="entry name" value="ATP-synt_A"/>
    <property type="match status" value="1"/>
</dbReference>
<dbReference type="GO" id="GO:0046933">
    <property type="term" value="F:proton-transporting ATP synthase activity, rotational mechanism"/>
    <property type="evidence" value="ECO:0007669"/>
    <property type="project" value="UniProtKB-UniRule"/>
</dbReference>
<comment type="similarity">
    <text evidence="2 11 12">Belongs to the ATPase A chain family.</text>
</comment>
<keyword evidence="7 11" id="KW-1133">Transmembrane helix</keyword>
<dbReference type="PROSITE" id="PS00449">
    <property type="entry name" value="ATPASE_A"/>
    <property type="match status" value="1"/>
</dbReference>
<gene>
    <name evidence="11" type="primary">atpB</name>
    <name evidence="13" type="ORF">DFP95_110162</name>
</gene>
<organism evidence="13 14">
    <name type="scientific">Cohnella lupini</name>
    <dbReference type="NCBI Taxonomy" id="1294267"/>
    <lineage>
        <taxon>Bacteria</taxon>
        <taxon>Bacillati</taxon>
        <taxon>Bacillota</taxon>
        <taxon>Bacilli</taxon>
        <taxon>Bacillales</taxon>
        <taxon>Paenibacillaceae</taxon>
        <taxon>Cohnella</taxon>
    </lineage>
</organism>
<keyword evidence="10 11" id="KW-0066">ATP synthesis</keyword>
<evidence type="ECO:0000256" key="9">
    <source>
        <dbReference type="ARBA" id="ARBA00023136"/>
    </source>
</evidence>
<dbReference type="InterPro" id="IPR045082">
    <property type="entry name" value="ATP_syn_F0_a_bact/chloroplast"/>
</dbReference>
<evidence type="ECO:0000256" key="4">
    <source>
        <dbReference type="ARBA" id="ARBA00022547"/>
    </source>
</evidence>
<dbReference type="CDD" id="cd00310">
    <property type="entry name" value="ATP-synt_Fo_a_6"/>
    <property type="match status" value="1"/>
</dbReference>
<dbReference type="EMBL" id="QRDY01000010">
    <property type="protein sequence ID" value="RED57689.1"/>
    <property type="molecule type" value="Genomic_DNA"/>
</dbReference>
<reference evidence="13 14" key="1">
    <citation type="submission" date="2018-07" db="EMBL/GenBank/DDBJ databases">
        <title>Genomic Encyclopedia of Type Strains, Phase III (KMG-III): the genomes of soil and plant-associated and newly described type strains.</title>
        <authorList>
            <person name="Whitman W."/>
        </authorList>
    </citation>
    <scope>NUCLEOTIDE SEQUENCE [LARGE SCALE GENOMIC DNA]</scope>
    <source>
        <strain evidence="13 14">CECT 8236</strain>
    </source>
</reference>
<dbReference type="InterPro" id="IPR023011">
    <property type="entry name" value="ATP_synth_F0_asu_AS"/>
</dbReference>
<evidence type="ECO:0000256" key="11">
    <source>
        <dbReference type="HAMAP-Rule" id="MF_01393"/>
    </source>
</evidence>
<evidence type="ECO:0000256" key="12">
    <source>
        <dbReference type="RuleBase" id="RU000483"/>
    </source>
</evidence>
<keyword evidence="5 11" id="KW-0812">Transmembrane</keyword>
<comment type="subcellular location">
    <subcellularLocation>
        <location evidence="11 12">Cell membrane</location>
        <topology evidence="11 12">Multi-pass membrane protein</topology>
    </subcellularLocation>
    <subcellularLocation>
        <location evidence="1">Membrane</location>
        <topology evidence="1">Multi-pass membrane protein</topology>
    </subcellularLocation>
</comment>
<keyword evidence="8 11" id="KW-0406">Ion transport</keyword>
<evidence type="ECO:0000256" key="6">
    <source>
        <dbReference type="ARBA" id="ARBA00022781"/>
    </source>
</evidence>
<evidence type="ECO:0000313" key="13">
    <source>
        <dbReference type="EMBL" id="RED57689.1"/>
    </source>
</evidence>
<keyword evidence="14" id="KW-1185">Reference proteome</keyword>
<feature type="transmembrane region" description="Helical" evidence="11">
    <location>
        <begin position="150"/>
        <end position="169"/>
    </location>
</feature>
<feature type="transmembrane region" description="Helical" evidence="11">
    <location>
        <begin position="89"/>
        <end position="113"/>
    </location>
</feature>
<keyword evidence="9 11" id="KW-0472">Membrane</keyword>
<dbReference type="HAMAP" id="MF_01393">
    <property type="entry name" value="ATP_synth_a_bact"/>
    <property type="match status" value="1"/>
</dbReference>
<dbReference type="InterPro" id="IPR000568">
    <property type="entry name" value="ATP_synth_F0_asu"/>
</dbReference>
<dbReference type="PRINTS" id="PR00123">
    <property type="entry name" value="ATPASEA"/>
</dbReference>
<dbReference type="GO" id="GO:0042777">
    <property type="term" value="P:proton motive force-driven plasma membrane ATP synthesis"/>
    <property type="evidence" value="ECO:0007669"/>
    <property type="project" value="TreeGrafter"/>
</dbReference>
<evidence type="ECO:0000256" key="8">
    <source>
        <dbReference type="ARBA" id="ARBA00023065"/>
    </source>
</evidence>
<evidence type="ECO:0000256" key="7">
    <source>
        <dbReference type="ARBA" id="ARBA00022989"/>
    </source>
</evidence>
<name>A0A3D9I839_9BACL</name>
<evidence type="ECO:0000256" key="3">
    <source>
        <dbReference type="ARBA" id="ARBA00022448"/>
    </source>
</evidence>
<dbReference type="InterPro" id="IPR035908">
    <property type="entry name" value="F0_ATP_A_sf"/>
</dbReference>
<accession>A0A3D9I839</accession>
<dbReference type="NCBIfam" id="TIGR01131">
    <property type="entry name" value="ATP_synt_6_or_A"/>
    <property type="match status" value="1"/>
</dbReference>
<dbReference type="SUPFAM" id="SSF81336">
    <property type="entry name" value="F1F0 ATP synthase subunit A"/>
    <property type="match status" value="1"/>
</dbReference>
<sequence length="268" mass="29905">MDIPLTKGVKNDNMEHLVPLIEIGGIEFDLAAIMMVVLSSLVVFILARLAVRNLSVENPGKLQNFMEWIVEFVQGIIGQTMDFKKGKPYLALGLTLILYIFVSNMLGLPFSIITEAHGSHIPTVFGQELIVKGEHEHLAWSWWKSPTADAAMTMALALIVIVLSHIQGLRHNTKHYLKHYTHNPNLVFLPIHLIEIVSKPLTLGLRLFGNIFAGEVMIGVILGMGWIGIPAMLVWQGFSIFVGAIQAFVFTMLTMVYISQSIVHEEDH</sequence>
<comment type="caution">
    <text evidence="13">The sequence shown here is derived from an EMBL/GenBank/DDBJ whole genome shotgun (WGS) entry which is preliminary data.</text>
</comment>
<keyword evidence="11" id="KW-1003">Cell membrane</keyword>
<proteinExistence type="inferred from homology"/>
<feature type="transmembrane region" description="Helical" evidence="11">
    <location>
        <begin position="235"/>
        <end position="258"/>
    </location>
</feature>